<evidence type="ECO:0000313" key="1">
    <source>
        <dbReference type="EMBL" id="TCL37742.1"/>
    </source>
</evidence>
<protein>
    <submittedName>
        <fullName evidence="1">Uncharacterized protein</fullName>
    </submittedName>
</protein>
<dbReference type="EMBL" id="SLUI01000005">
    <property type="protein sequence ID" value="TCL37742.1"/>
    <property type="molecule type" value="Genomic_DNA"/>
</dbReference>
<accession>A0A4R1PY79</accession>
<name>A0A4R1PY79_9FIRM</name>
<dbReference type="AlphaFoldDB" id="A0A4R1PY79"/>
<gene>
    <name evidence="1" type="ORF">EV210_105177</name>
</gene>
<comment type="caution">
    <text evidence="1">The sequence shown here is derived from an EMBL/GenBank/DDBJ whole genome shotgun (WGS) entry which is preliminary data.</text>
</comment>
<evidence type="ECO:0000313" key="2">
    <source>
        <dbReference type="Proteomes" id="UP000295063"/>
    </source>
</evidence>
<proteinExistence type="predicted"/>
<dbReference type="RefSeq" id="WP_165898842.1">
    <property type="nucleotide sequence ID" value="NZ_DAIMLW010000104.1"/>
</dbReference>
<dbReference type="Proteomes" id="UP000295063">
    <property type="component" value="Unassembled WGS sequence"/>
</dbReference>
<reference evidence="1 2" key="1">
    <citation type="submission" date="2019-03" db="EMBL/GenBank/DDBJ databases">
        <title>Genomic Encyclopedia of Type Strains, Phase IV (KMG-IV): sequencing the most valuable type-strain genomes for metagenomic binning, comparative biology and taxonomic classification.</title>
        <authorList>
            <person name="Goeker M."/>
        </authorList>
    </citation>
    <scope>NUCLEOTIDE SEQUENCE [LARGE SCALE GENOMIC DNA]</scope>
    <source>
        <strain evidence="1 2">DSM 15969</strain>
    </source>
</reference>
<keyword evidence="2" id="KW-1185">Reference proteome</keyword>
<organism evidence="1 2">
    <name type="scientific">Anaerospora hongkongensis</name>
    <dbReference type="NCBI Taxonomy" id="244830"/>
    <lineage>
        <taxon>Bacteria</taxon>
        <taxon>Bacillati</taxon>
        <taxon>Bacillota</taxon>
        <taxon>Negativicutes</taxon>
        <taxon>Selenomonadales</taxon>
        <taxon>Sporomusaceae</taxon>
        <taxon>Anaerospora</taxon>
    </lineage>
</organism>
<sequence>MMIHRKHIAEKIAELTELIVEAQKAGHLIDYLYLQQELEKAIDQYTACKTNSGKTNR</sequence>